<dbReference type="Proteomes" id="UP001259572">
    <property type="component" value="Unassembled WGS sequence"/>
</dbReference>
<dbReference type="RefSeq" id="WP_315727862.1">
    <property type="nucleotide sequence ID" value="NZ_JAVUPU010000010.1"/>
</dbReference>
<sequence>MSLGDFAGIRAQVAPHIFGLSALVILDVVLDRPGMANAWLSQPRRVPCVGIALGKESAAMATTLRTGEMVRWNWGSGHGEGRIVQRFERRVQRTIEGAKVIKNGSSENPAFLLEQEDGGKVLKLSSELSRGK</sequence>
<feature type="domain" description="Hypervirulence associated protein TUDOR" evidence="1">
    <location>
        <begin position="67"/>
        <end position="128"/>
    </location>
</feature>
<dbReference type="Pfam" id="PF11160">
    <property type="entry name" value="Hva1_TUDOR"/>
    <property type="match status" value="1"/>
</dbReference>
<gene>
    <name evidence="2" type="ORF">RQX22_16460</name>
</gene>
<proteinExistence type="predicted"/>
<reference evidence="2 3" key="1">
    <citation type="submission" date="2023-05" db="EMBL/GenBank/DDBJ databases">
        <authorList>
            <person name="Guo Y."/>
        </authorList>
    </citation>
    <scope>NUCLEOTIDE SEQUENCE [LARGE SCALE GENOMIC DNA]</scope>
    <source>
        <strain evidence="2 3">GR2756</strain>
    </source>
</reference>
<evidence type="ECO:0000313" key="3">
    <source>
        <dbReference type="Proteomes" id="UP001259572"/>
    </source>
</evidence>
<organism evidence="2 3">
    <name type="scientific">Sphingosinicella rhizophila</name>
    <dbReference type="NCBI Taxonomy" id="3050082"/>
    <lineage>
        <taxon>Bacteria</taxon>
        <taxon>Pseudomonadati</taxon>
        <taxon>Pseudomonadota</taxon>
        <taxon>Alphaproteobacteria</taxon>
        <taxon>Sphingomonadales</taxon>
        <taxon>Sphingosinicellaceae</taxon>
        <taxon>Sphingosinicella</taxon>
    </lineage>
</organism>
<protein>
    <submittedName>
        <fullName evidence="2">DUF2945 domain-containing protein</fullName>
    </submittedName>
</protein>
<keyword evidence="3" id="KW-1185">Reference proteome</keyword>
<name>A0ABU3QB07_9SPHN</name>
<evidence type="ECO:0000313" key="2">
    <source>
        <dbReference type="EMBL" id="MDT9600554.1"/>
    </source>
</evidence>
<comment type="caution">
    <text evidence="2">The sequence shown here is derived from an EMBL/GenBank/DDBJ whole genome shotgun (WGS) entry which is preliminary data.</text>
</comment>
<dbReference type="InterPro" id="IPR021331">
    <property type="entry name" value="Hva1_TUDOR"/>
</dbReference>
<dbReference type="EMBL" id="JAVUPU010000010">
    <property type="protein sequence ID" value="MDT9600554.1"/>
    <property type="molecule type" value="Genomic_DNA"/>
</dbReference>
<accession>A0ABU3QB07</accession>
<evidence type="ECO:0000259" key="1">
    <source>
        <dbReference type="Pfam" id="PF11160"/>
    </source>
</evidence>